<organism evidence="1 2">
    <name type="scientific">Citricoccus parietis</name>
    <dbReference type="NCBI Taxonomy" id="592307"/>
    <lineage>
        <taxon>Bacteria</taxon>
        <taxon>Bacillati</taxon>
        <taxon>Actinomycetota</taxon>
        <taxon>Actinomycetes</taxon>
        <taxon>Micrococcales</taxon>
        <taxon>Micrococcaceae</taxon>
        <taxon>Citricoccus</taxon>
    </lineage>
</organism>
<reference evidence="1 2" key="1">
    <citation type="submission" date="2024-09" db="EMBL/GenBank/DDBJ databases">
        <authorList>
            <person name="Sun Q."/>
            <person name="Mori K."/>
        </authorList>
    </citation>
    <scope>NUCLEOTIDE SEQUENCE [LARGE SCALE GENOMIC DNA]</scope>
    <source>
        <strain evidence="1 2">CCM 7609</strain>
    </source>
</reference>
<dbReference type="Proteomes" id="UP001589575">
    <property type="component" value="Unassembled WGS sequence"/>
</dbReference>
<keyword evidence="2" id="KW-1185">Reference proteome</keyword>
<accession>A0ABV5FWB3</accession>
<gene>
    <name evidence="1" type="ORF">ACFFX0_05940</name>
</gene>
<comment type="caution">
    <text evidence="1">The sequence shown here is derived from an EMBL/GenBank/DDBJ whole genome shotgun (WGS) entry which is preliminary data.</text>
</comment>
<protein>
    <submittedName>
        <fullName evidence="1">Uncharacterized protein</fullName>
    </submittedName>
</protein>
<evidence type="ECO:0000313" key="1">
    <source>
        <dbReference type="EMBL" id="MFB9070759.1"/>
    </source>
</evidence>
<dbReference type="EMBL" id="JBHMFI010000001">
    <property type="protein sequence ID" value="MFB9070759.1"/>
    <property type="molecule type" value="Genomic_DNA"/>
</dbReference>
<evidence type="ECO:0000313" key="2">
    <source>
        <dbReference type="Proteomes" id="UP001589575"/>
    </source>
</evidence>
<name>A0ABV5FWB3_9MICC</name>
<sequence length="43" mass="4969">MRSAGRRDTHRSTKARHLQVPGLCRSWTPLILDVVDRVPQCRV</sequence>
<proteinExistence type="predicted"/>